<dbReference type="Proteomes" id="UP001362999">
    <property type="component" value="Unassembled WGS sequence"/>
</dbReference>
<evidence type="ECO:0000313" key="3">
    <source>
        <dbReference type="Proteomes" id="UP001362999"/>
    </source>
</evidence>
<proteinExistence type="predicted"/>
<name>A0AAW0BX14_9AGAR</name>
<accession>A0AAW0BX14</accession>
<feature type="chain" id="PRO_5043429642" description="Secreted protein" evidence="1">
    <location>
        <begin position="34"/>
        <end position="127"/>
    </location>
</feature>
<sequence>MGQMRIRIPLFVVISRLIGFWCVCPKSVFRARAEEEQYPDERRRRSRCLPFSCVLFESLSAYVGRCGSKPSEVHALVRLRMPAVPQAKDGGARAGVACTAGDCVYTRVGVVRGIDCLAVAYNTGFAE</sequence>
<protein>
    <recommendedName>
        <fullName evidence="4">Secreted protein</fullName>
    </recommendedName>
</protein>
<evidence type="ECO:0000313" key="2">
    <source>
        <dbReference type="EMBL" id="KAK7030592.1"/>
    </source>
</evidence>
<organism evidence="2 3">
    <name type="scientific">Favolaschia claudopus</name>
    <dbReference type="NCBI Taxonomy" id="2862362"/>
    <lineage>
        <taxon>Eukaryota</taxon>
        <taxon>Fungi</taxon>
        <taxon>Dikarya</taxon>
        <taxon>Basidiomycota</taxon>
        <taxon>Agaricomycotina</taxon>
        <taxon>Agaricomycetes</taxon>
        <taxon>Agaricomycetidae</taxon>
        <taxon>Agaricales</taxon>
        <taxon>Marasmiineae</taxon>
        <taxon>Mycenaceae</taxon>
        <taxon>Favolaschia</taxon>
    </lineage>
</organism>
<keyword evidence="3" id="KW-1185">Reference proteome</keyword>
<gene>
    <name evidence="2" type="ORF">R3P38DRAFT_2929411</name>
</gene>
<reference evidence="2 3" key="1">
    <citation type="journal article" date="2024" name="J Genomics">
        <title>Draft genome sequencing and assembly of Favolaschia claudopus CIRM-BRFM 2984 isolated from oak limbs.</title>
        <authorList>
            <person name="Navarro D."/>
            <person name="Drula E."/>
            <person name="Chaduli D."/>
            <person name="Cazenave R."/>
            <person name="Ahrendt S."/>
            <person name="Wang J."/>
            <person name="Lipzen A."/>
            <person name="Daum C."/>
            <person name="Barry K."/>
            <person name="Grigoriev I.V."/>
            <person name="Favel A."/>
            <person name="Rosso M.N."/>
            <person name="Martin F."/>
        </authorList>
    </citation>
    <scope>NUCLEOTIDE SEQUENCE [LARGE SCALE GENOMIC DNA]</scope>
    <source>
        <strain evidence="2 3">CIRM-BRFM 2984</strain>
    </source>
</reference>
<dbReference type="EMBL" id="JAWWNJ010000025">
    <property type="protein sequence ID" value="KAK7030592.1"/>
    <property type="molecule type" value="Genomic_DNA"/>
</dbReference>
<comment type="caution">
    <text evidence="2">The sequence shown here is derived from an EMBL/GenBank/DDBJ whole genome shotgun (WGS) entry which is preliminary data.</text>
</comment>
<keyword evidence="1" id="KW-0732">Signal</keyword>
<dbReference type="AlphaFoldDB" id="A0AAW0BX14"/>
<evidence type="ECO:0008006" key="4">
    <source>
        <dbReference type="Google" id="ProtNLM"/>
    </source>
</evidence>
<evidence type="ECO:0000256" key="1">
    <source>
        <dbReference type="SAM" id="SignalP"/>
    </source>
</evidence>
<feature type="signal peptide" evidence="1">
    <location>
        <begin position="1"/>
        <end position="33"/>
    </location>
</feature>